<comment type="similarity">
    <text evidence="9">Belongs to the acetylglutamate kinase family. ArgB subfamily.</text>
</comment>
<keyword evidence="5 9" id="KW-0547">Nucleotide-binding</keyword>
<keyword evidence="3 9" id="KW-0028">Amino-acid biosynthesis</keyword>
<comment type="catalytic activity">
    <reaction evidence="8 9">
        <text>N-acetyl-L-glutamate + ATP = N-acetyl-L-glutamyl 5-phosphate + ADP</text>
        <dbReference type="Rhea" id="RHEA:14629"/>
        <dbReference type="ChEBI" id="CHEBI:30616"/>
        <dbReference type="ChEBI" id="CHEBI:44337"/>
        <dbReference type="ChEBI" id="CHEBI:57936"/>
        <dbReference type="ChEBI" id="CHEBI:456216"/>
        <dbReference type="EC" id="2.7.2.8"/>
    </reaction>
</comment>
<comment type="subcellular location">
    <subcellularLocation>
        <location evidence="9">Cytoplasm</location>
    </subcellularLocation>
</comment>
<dbReference type="Gene3D" id="3.40.1160.10">
    <property type="entry name" value="Acetylglutamate kinase-like"/>
    <property type="match status" value="1"/>
</dbReference>
<protein>
    <recommendedName>
        <fullName evidence="9">Acetylglutamate kinase</fullName>
        <ecNumber evidence="9">2.7.2.8</ecNumber>
    </recommendedName>
    <alternativeName>
        <fullName evidence="9">N-acetyl-L-glutamate 5-phosphotransferase</fullName>
    </alternativeName>
    <alternativeName>
        <fullName evidence="9">NAG kinase</fullName>
        <shortName evidence="9">NAGK</shortName>
    </alternativeName>
</protein>
<dbReference type="Proteomes" id="UP000623967">
    <property type="component" value="Unassembled WGS sequence"/>
</dbReference>
<dbReference type="Pfam" id="PF00696">
    <property type="entry name" value="AA_kinase"/>
    <property type="match status" value="1"/>
</dbReference>
<feature type="site" description="Transition state stabilizer" evidence="9">
    <location>
        <position position="219"/>
    </location>
</feature>
<dbReference type="NCBIfam" id="TIGR00761">
    <property type="entry name" value="argB"/>
    <property type="match status" value="1"/>
</dbReference>
<comment type="function">
    <text evidence="9">Catalyzes the ATP-dependent phosphorylation of N-acetyl-L-glutamate.</text>
</comment>
<name>A0ABS1TUN4_9BACI</name>
<dbReference type="PIRSF" id="PIRSF000728">
    <property type="entry name" value="NAGK"/>
    <property type="match status" value="1"/>
</dbReference>
<comment type="pathway">
    <text evidence="1 9">Amino-acid biosynthesis; L-arginine biosynthesis; N(2)-acetyl-L-ornithine from L-glutamate: step 2/4.</text>
</comment>
<comment type="caution">
    <text evidence="11">The sequence shown here is derived from an EMBL/GenBank/DDBJ whole genome shotgun (WGS) entry which is preliminary data.</text>
</comment>
<organism evidence="11 12">
    <name type="scientific">Neobacillus paridis</name>
    <dbReference type="NCBI Taxonomy" id="2803862"/>
    <lineage>
        <taxon>Bacteria</taxon>
        <taxon>Bacillati</taxon>
        <taxon>Bacillota</taxon>
        <taxon>Bacilli</taxon>
        <taxon>Bacillales</taxon>
        <taxon>Bacillaceae</taxon>
        <taxon>Neobacillus</taxon>
    </lineage>
</organism>
<sequence>MKYLVIKCGGSVLENLPKSFYEDVISLHQSREWIPIIVHGGGPLINQLLKSLDVETRFVDGLRVTSKEVLDVVEMVLSGMVNKQVVRKIIEAGGNAIGVSGVDGSLLQAAPAQNAKQLGFVGDVIGVNDEVIDGVIQQGYIPVISPIGIDGNGQRYNINGDVAASAVAKALGANLCFISDIPGILVEKDGVKTKMDVVSKSIIEEMIDNQTIYGGMIPKAKAAIDGLVHNIREVAIINGFEKNSLIDYTQGKKIGTKIVLEEEIAGWATIH</sequence>
<keyword evidence="2 9" id="KW-0055">Arginine biosynthesis</keyword>
<dbReference type="InterPro" id="IPR036393">
    <property type="entry name" value="AceGlu_kinase-like_sf"/>
</dbReference>
<evidence type="ECO:0000256" key="8">
    <source>
        <dbReference type="ARBA" id="ARBA00048141"/>
    </source>
</evidence>
<evidence type="ECO:0000256" key="6">
    <source>
        <dbReference type="ARBA" id="ARBA00022777"/>
    </source>
</evidence>
<dbReference type="InterPro" id="IPR004662">
    <property type="entry name" value="AcgluKinase_fam"/>
</dbReference>
<evidence type="ECO:0000313" key="11">
    <source>
        <dbReference type="EMBL" id="MBL4953580.1"/>
    </source>
</evidence>
<evidence type="ECO:0000256" key="3">
    <source>
        <dbReference type="ARBA" id="ARBA00022605"/>
    </source>
</evidence>
<proteinExistence type="inferred from homology"/>
<evidence type="ECO:0000256" key="7">
    <source>
        <dbReference type="ARBA" id="ARBA00022840"/>
    </source>
</evidence>
<dbReference type="EMBL" id="JAESWB010000229">
    <property type="protein sequence ID" value="MBL4953580.1"/>
    <property type="molecule type" value="Genomic_DNA"/>
</dbReference>
<dbReference type="HAMAP" id="MF_00082">
    <property type="entry name" value="ArgB"/>
    <property type="match status" value="1"/>
</dbReference>
<dbReference type="CDD" id="cd04238">
    <property type="entry name" value="AAK_NAGK-like"/>
    <property type="match status" value="1"/>
</dbReference>
<evidence type="ECO:0000256" key="9">
    <source>
        <dbReference type="HAMAP-Rule" id="MF_00082"/>
    </source>
</evidence>
<evidence type="ECO:0000256" key="2">
    <source>
        <dbReference type="ARBA" id="ARBA00022571"/>
    </source>
</evidence>
<keyword evidence="7 9" id="KW-0067">ATP-binding</keyword>
<dbReference type="GO" id="GO:0003991">
    <property type="term" value="F:acetylglutamate kinase activity"/>
    <property type="evidence" value="ECO:0007669"/>
    <property type="project" value="UniProtKB-EC"/>
</dbReference>
<keyword evidence="4 9" id="KW-0808">Transferase</keyword>
<keyword evidence="9" id="KW-0963">Cytoplasm</keyword>
<reference evidence="11 12" key="1">
    <citation type="submission" date="2021-01" db="EMBL/GenBank/DDBJ databases">
        <title>Genome public.</title>
        <authorList>
            <person name="Liu C."/>
            <person name="Sun Q."/>
        </authorList>
    </citation>
    <scope>NUCLEOTIDE SEQUENCE [LARGE SCALE GENOMIC DNA]</scope>
    <source>
        <strain evidence="11 12">YIM B02564</strain>
    </source>
</reference>
<feature type="domain" description="Aspartate/glutamate/uridylate kinase" evidence="10">
    <location>
        <begin position="2"/>
        <end position="238"/>
    </location>
</feature>
<evidence type="ECO:0000259" key="10">
    <source>
        <dbReference type="Pfam" id="PF00696"/>
    </source>
</evidence>
<dbReference type="RefSeq" id="WP_202654848.1">
    <property type="nucleotide sequence ID" value="NZ_JAESWB010000229.1"/>
</dbReference>
<evidence type="ECO:0000256" key="5">
    <source>
        <dbReference type="ARBA" id="ARBA00022741"/>
    </source>
</evidence>
<evidence type="ECO:0000256" key="4">
    <source>
        <dbReference type="ARBA" id="ARBA00022679"/>
    </source>
</evidence>
<keyword evidence="6 9" id="KW-0418">Kinase</keyword>
<dbReference type="SUPFAM" id="SSF53633">
    <property type="entry name" value="Carbamate kinase-like"/>
    <property type="match status" value="1"/>
</dbReference>
<keyword evidence="12" id="KW-1185">Reference proteome</keyword>
<dbReference type="EC" id="2.7.2.8" evidence="9"/>
<dbReference type="InterPro" id="IPR001048">
    <property type="entry name" value="Asp/Glu/Uridylate_kinase"/>
</dbReference>
<feature type="site" description="Transition state stabilizer" evidence="9">
    <location>
        <position position="7"/>
    </location>
</feature>
<feature type="binding site" evidence="9">
    <location>
        <position position="157"/>
    </location>
    <ligand>
        <name>substrate</name>
    </ligand>
</feature>
<dbReference type="PANTHER" id="PTHR23342">
    <property type="entry name" value="N-ACETYLGLUTAMATE SYNTHASE"/>
    <property type="match status" value="1"/>
</dbReference>
<evidence type="ECO:0000313" key="12">
    <source>
        <dbReference type="Proteomes" id="UP000623967"/>
    </source>
</evidence>
<dbReference type="InterPro" id="IPR037528">
    <property type="entry name" value="ArgB"/>
</dbReference>
<feature type="binding site" evidence="9">
    <location>
        <position position="63"/>
    </location>
    <ligand>
        <name>substrate</name>
    </ligand>
</feature>
<accession>A0ABS1TUN4</accession>
<feature type="binding site" evidence="9">
    <location>
        <begin position="41"/>
        <end position="42"/>
    </location>
    <ligand>
        <name>substrate</name>
    </ligand>
</feature>
<evidence type="ECO:0000256" key="1">
    <source>
        <dbReference type="ARBA" id="ARBA00004828"/>
    </source>
</evidence>
<dbReference type="PANTHER" id="PTHR23342:SF0">
    <property type="entry name" value="N-ACETYLGLUTAMATE SYNTHASE, MITOCHONDRIAL"/>
    <property type="match status" value="1"/>
</dbReference>
<gene>
    <name evidence="9 11" type="primary">argB</name>
    <name evidence="11" type="ORF">JK635_15430</name>
</gene>